<gene>
    <name evidence="12" type="primary">TSSK4</name>
    <name evidence="12" type="ORF">g.1916</name>
</gene>
<feature type="domain" description="Protein kinase" evidence="11">
    <location>
        <begin position="1"/>
        <end position="142"/>
    </location>
</feature>
<dbReference type="PROSITE" id="PS50011">
    <property type="entry name" value="PROTEIN_KINASE_DOM"/>
    <property type="match status" value="1"/>
</dbReference>
<evidence type="ECO:0000259" key="11">
    <source>
        <dbReference type="PROSITE" id="PS50011"/>
    </source>
</evidence>
<name>A0A2S2Q827_9HEMI</name>
<dbReference type="PANTHER" id="PTHR24356">
    <property type="entry name" value="SERINE/THREONINE-PROTEIN KINASE"/>
    <property type="match status" value="1"/>
</dbReference>
<evidence type="ECO:0000313" key="12">
    <source>
        <dbReference type="EMBL" id="MBY73720.1"/>
    </source>
</evidence>
<evidence type="ECO:0000256" key="4">
    <source>
        <dbReference type="ARBA" id="ARBA00022679"/>
    </source>
</evidence>
<keyword evidence="5" id="KW-0547">Nucleotide-binding</keyword>
<proteinExistence type="predicted"/>
<keyword evidence="7" id="KW-0067">ATP-binding</keyword>
<evidence type="ECO:0000256" key="2">
    <source>
        <dbReference type="ARBA" id="ARBA00022148"/>
    </source>
</evidence>
<comment type="catalytic activity">
    <reaction evidence="9">
        <text>L-threonyl-[protein] + ATP = O-phospho-L-threonyl-[protein] + ADP + H(+)</text>
        <dbReference type="Rhea" id="RHEA:46608"/>
        <dbReference type="Rhea" id="RHEA-COMP:11060"/>
        <dbReference type="Rhea" id="RHEA-COMP:11605"/>
        <dbReference type="ChEBI" id="CHEBI:15378"/>
        <dbReference type="ChEBI" id="CHEBI:30013"/>
        <dbReference type="ChEBI" id="CHEBI:30616"/>
        <dbReference type="ChEBI" id="CHEBI:61977"/>
        <dbReference type="ChEBI" id="CHEBI:456216"/>
        <dbReference type="EC" id="2.7.11.1"/>
    </reaction>
</comment>
<sequence length="142" mass="16421">MLLSFALTADGNHMYLHNTCAQLTNRPRALLRRLYMVMDYFQDDTLMDYYNAVDHMPEPLAYGWFAQLYSALEFVHSKGSTHRDVKLDNEPLDRQRCIRLADVCVATERPSCAPAGATPAIKTNRCRAAARCTRRRNYWTRT</sequence>
<evidence type="ECO:0000256" key="6">
    <source>
        <dbReference type="ARBA" id="ARBA00022777"/>
    </source>
</evidence>
<keyword evidence="3" id="KW-0723">Serine/threonine-protein kinase</keyword>
<comment type="catalytic activity">
    <reaction evidence="10">
        <text>L-seryl-[protein] + ATP = O-phospho-L-seryl-[protein] + ADP + H(+)</text>
        <dbReference type="Rhea" id="RHEA:17989"/>
        <dbReference type="Rhea" id="RHEA-COMP:9863"/>
        <dbReference type="Rhea" id="RHEA-COMP:11604"/>
        <dbReference type="ChEBI" id="CHEBI:15378"/>
        <dbReference type="ChEBI" id="CHEBI:29999"/>
        <dbReference type="ChEBI" id="CHEBI:30616"/>
        <dbReference type="ChEBI" id="CHEBI:83421"/>
        <dbReference type="ChEBI" id="CHEBI:456216"/>
        <dbReference type="EC" id="2.7.11.1"/>
    </reaction>
</comment>
<evidence type="ECO:0000256" key="7">
    <source>
        <dbReference type="ARBA" id="ARBA00022840"/>
    </source>
</evidence>
<dbReference type="Pfam" id="PF00069">
    <property type="entry name" value="Pkinase"/>
    <property type="match status" value="1"/>
</dbReference>
<evidence type="ECO:0000256" key="1">
    <source>
        <dbReference type="ARBA" id="ARBA00012513"/>
    </source>
</evidence>
<keyword evidence="6 12" id="KW-0418">Kinase</keyword>
<dbReference type="InterPro" id="IPR050236">
    <property type="entry name" value="Ser_Thr_kinase_AGC"/>
</dbReference>
<dbReference type="GO" id="GO:0005524">
    <property type="term" value="F:ATP binding"/>
    <property type="evidence" value="ECO:0007669"/>
    <property type="project" value="UniProtKB-KW"/>
</dbReference>
<dbReference type="Gene3D" id="1.10.510.10">
    <property type="entry name" value="Transferase(Phosphotransferase) domain 1"/>
    <property type="match status" value="1"/>
</dbReference>
<evidence type="ECO:0000256" key="3">
    <source>
        <dbReference type="ARBA" id="ARBA00022527"/>
    </source>
</evidence>
<evidence type="ECO:0000256" key="5">
    <source>
        <dbReference type="ARBA" id="ARBA00022741"/>
    </source>
</evidence>
<dbReference type="OrthoDB" id="6513151at2759"/>
<reference evidence="12" key="1">
    <citation type="submission" date="2018-04" db="EMBL/GenBank/DDBJ databases">
        <title>Transcriptome assembly of Sipha flava.</title>
        <authorList>
            <person name="Scully E.D."/>
            <person name="Geib S.M."/>
            <person name="Palmer N.A."/>
            <person name="Koch K."/>
            <person name="Bradshaw J."/>
            <person name="Heng-Moss T."/>
            <person name="Sarath G."/>
        </authorList>
    </citation>
    <scope>NUCLEOTIDE SEQUENCE</scope>
</reference>
<dbReference type="EMBL" id="GGMS01004517">
    <property type="protein sequence ID" value="MBY73720.1"/>
    <property type="molecule type" value="Transcribed_RNA"/>
</dbReference>
<accession>A0A2S2Q827</accession>
<dbReference type="EC" id="2.7.11.1" evidence="1"/>
<dbReference type="SUPFAM" id="SSF56112">
    <property type="entry name" value="Protein kinase-like (PK-like)"/>
    <property type="match status" value="1"/>
</dbReference>
<evidence type="ECO:0000256" key="10">
    <source>
        <dbReference type="ARBA" id="ARBA00048679"/>
    </source>
</evidence>
<dbReference type="AlphaFoldDB" id="A0A2S2Q827"/>
<evidence type="ECO:0000256" key="9">
    <source>
        <dbReference type="ARBA" id="ARBA00047899"/>
    </source>
</evidence>
<evidence type="ECO:0000256" key="8">
    <source>
        <dbReference type="ARBA" id="ARBA00033099"/>
    </source>
</evidence>
<dbReference type="GO" id="GO:0004674">
    <property type="term" value="F:protein serine/threonine kinase activity"/>
    <property type="evidence" value="ECO:0007669"/>
    <property type="project" value="UniProtKB-KW"/>
</dbReference>
<dbReference type="PANTHER" id="PTHR24356:SF1">
    <property type="entry name" value="SERINE_THREONINE-PROTEIN KINASE GREATWALL"/>
    <property type="match status" value="1"/>
</dbReference>
<organism evidence="12">
    <name type="scientific">Sipha flava</name>
    <name type="common">yellow sugarcane aphid</name>
    <dbReference type="NCBI Taxonomy" id="143950"/>
    <lineage>
        <taxon>Eukaryota</taxon>
        <taxon>Metazoa</taxon>
        <taxon>Ecdysozoa</taxon>
        <taxon>Arthropoda</taxon>
        <taxon>Hexapoda</taxon>
        <taxon>Insecta</taxon>
        <taxon>Pterygota</taxon>
        <taxon>Neoptera</taxon>
        <taxon>Paraneoptera</taxon>
        <taxon>Hemiptera</taxon>
        <taxon>Sternorrhyncha</taxon>
        <taxon>Aphidomorpha</taxon>
        <taxon>Aphidoidea</taxon>
        <taxon>Aphididae</taxon>
        <taxon>Sipha</taxon>
    </lineage>
</organism>
<dbReference type="InterPro" id="IPR011009">
    <property type="entry name" value="Kinase-like_dom_sf"/>
</dbReference>
<protein>
    <recommendedName>
        <fullName evidence="2">Serine/threonine-protein kinase greatwall</fullName>
        <ecNumber evidence="1">2.7.11.1</ecNumber>
    </recommendedName>
    <alternativeName>
        <fullName evidence="8">Microtubule-associated serine/threonine-protein kinase-like</fullName>
    </alternativeName>
</protein>
<keyword evidence="4" id="KW-0808">Transferase</keyword>
<dbReference type="InterPro" id="IPR000719">
    <property type="entry name" value="Prot_kinase_dom"/>
</dbReference>